<feature type="compositionally biased region" description="Polar residues" evidence="9">
    <location>
        <begin position="172"/>
        <end position="188"/>
    </location>
</feature>
<comment type="similarity">
    <text evidence="3">Belongs to the importin alpha family.</text>
</comment>
<dbReference type="Proteomes" id="UP000092462">
    <property type="component" value="Unassembled WGS sequence"/>
</dbReference>
<dbReference type="GO" id="GO:0030018">
    <property type="term" value="C:Z disc"/>
    <property type="evidence" value="ECO:0007669"/>
    <property type="project" value="UniProtKB-SubCell"/>
</dbReference>
<dbReference type="PANTHER" id="PTHR23316">
    <property type="entry name" value="IMPORTIN ALPHA"/>
    <property type="match status" value="1"/>
</dbReference>
<dbReference type="Pfam" id="PF01749">
    <property type="entry name" value="IBB"/>
    <property type="match status" value="1"/>
</dbReference>
<evidence type="ECO:0000256" key="1">
    <source>
        <dbReference type="ARBA" id="ARBA00004161"/>
    </source>
</evidence>
<dbReference type="GO" id="GO:0008033">
    <property type="term" value="P:tRNA processing"/>
    <property type="evidence" value="ECO:0007669"/>
    <property type="project" value="InterPro"/>
</dbReference>
<dbReference type="AlphaFoldDB" id="A0A1B0D3R4"/>
<evidence type="ECO:0000256" key="7">
    <source>
        <dbReference type="ARBA" id="ARBA00044536"/>
    </source>
</evidence>
<dbReference type="InterPro" id="IPR031595">
    <property type="entry name" value="PRORP_C"/>
</dbReference>
<dbReference type="Gene3D" id="1.25.40.10">
    <property type="entry name" value="Tetratricopeptide repeat domain"/>
    <property type="match status" value="1"/>
</dbReference>
<dbReference type="GO" id="GO:0005739">
    <property type="term" value="C:mitochondrion"/>
    <property type="evidence" value="ECO:0007669"/>
    <property type="project" value="InterPro"/>
</dbReference>
<dbReference type="EMBL" id="AJVK01023649">
    <property type="status" value="NOT_ANNOTATED_CDS"/>
    <property type="molecule type" value="Genomic_DNA"/>
</dbReference>
<dbReference type="GO" id="GO:0031672">
    <property type="term" value="C:A band"/>
    <property type="evidence" value="ECO:0007669"/>
    <property type="project" value="UniProtKB-SubCell"/>
</dbReference>
<feature type="region of interest" description="Disordered" evidence="9">
    <location>
        <begin position="150"/>
        <end position="216"/>
    </location>
</feature>
<evidence type="ECO:0000256" key="2">
    <source>
        <dbReference type="ARBA" id="ARBA00004216"/>
    </source>
</evidence>
<dbReference type="InterPro" id="IPR033495">
    <property type="entry name" value="MRPP3_PIN_dom"/>
</dbReference>
<sequence>MEDRLNLGKEVRELKLGTTFTNPGAGTSFHTLKYDFKPASVDPSKMAILNVSSNNQVTVTVPHLDSSGVPKTVFKGNQKNYTKECVLIVDKNTGQVTLERLHHNIQVKKTRSESTHKAVPPVVPKIVPENITQRTSSKTKVSTGVRKNAITGFVPKNSPHQGSPSYPHHKSPQSAPAWNANNGQSTLPSIPIIGLDDDLVPPAMNPPPLSTQSTSVGASMPIVATETMADLATSSSSAGPSLATGSGNNVTEPDILSSSDTSSDSESSGSDSDSDSTQSSPGRGNTPVNHLENGVLPNHLISLSRDLCLSETVAKYHRVGRKNLSTTCPRFINRRKTLLKVDKSIEESVMEFLNNCTRPEASQWKNLRSQLLTIAPRISLANVDATIVGFCVQAKKLTAARGFVEFLDRDPDIGGANCATLTRLLRVYHAIATERPLTQTEEEEIGQIYGKLREKFPHFDANTSEGIIAALSMTSRWKECLELMDGIEILCKPSTNTYMSIIEAAFRNNDKDIALQILEKSVRNSRIPKCSALIAWIDFCDHQGGDIQEFLHFVETNDLQISDEVIKRLEKHLQNIGIPSWRTAVDPNGTCYECSMPMKPVRLSDEEFAELQSQFLSKVLIREDVFLKSNPKEVEVFRKFLSRTQPFDCIVDGLNVALSKGTSRTGDILAKNLIGVVRHFSRKGQKVLVLGRKHMNGWPQEYMTLLRNQAKVFLTDNLSQDDPFLLYAALTSGKDCTIVSRDLMRSHAFLLGTQELRSSFRKWQHTNQFRLEYSPGKKIVLQAPPMFSVTAHEIDGQWHVPFQPEYSPHQLDLFEIPQEWLCFDMSGYKSAPGGIELEVFVGESREMRRRRNEVTVELRKNKREETILKRRNVPVVDSTDEDDNLSSLNLYKLVENASDASNPEKQLAAVQSARRLLSSDRNPPIDDLIASGILPTLVQCLERHDQSMLQFEAAWALTNIASGTSHQTNEVVKAGAVPLFLQLLSSPAPNVCEQAVWALGNIIGDGPHLRDYVIKHGVVQPLLSFIKHNTPIPFLRNVTWVIVNLCRNKEPPPPTATILEILPALNVLIHHTDINILVDTVWALSYLTDGGNEQIQLVIDCGVVPKLIPLLAHMDVKVSRMPNRY</sequence>
<comment type="subcellular location">
    <subcellularLocation>
        <location evidence="1">Cytoplasm</location>
        <location evidence="1">Myofibril</location>
        <location evidence="1">Sarcomere</location>
        <location evidence="1">A band</location>
    </subcellularLocation>
    <subcellularLocation>
        <location evidence="2">Cytoplasm</location>
        <location evidence="2">Myofibril</location>
        <location evidence="2">Sarcomere</location>
        <location evidence="2">Z line</location>
    </subcellularLocation>
</comment>
<accession>A0A1B0D3R4</accession>
<evidence type="ECO:0000313" key="11">
    <source>
        <dbReference type="Proteomes" id="UP000092462"/>
    </source>
</evidence>
<dbReference type="VEuPathDB" id="VectorBase:PPAPM1_001698"/>
<evidence type="ECO:0000313" key="10">
    <source>
        <dbReference type="EnsemblMetazoa" id="PPAI001987-PA"/>
    </source>
</evidence>
<proteinExistence type="inferred from homology"/>
<dbReference type="Gene3D" id="1.20.5.690">
    <property type="entry name" value="Importin-alpha, importin-beta-binding domain"/>
    <property type="match status" value="1"/>
</dbReference>
<dbReference type="Gene3D" id="1.25.10.10">
    <property type="entry name" value="Leucine-rich Repeat Variant"/>
    <property type="match status" value="1"/>
</dbReference>
<feature type="compositionally biased region" description="Polar residues" evidence="9">
    <location>
        <begin position="232"/>
        <end position="251"/>
    </location>
</feature>
<dbReference type="EnsemblMetazoa" id="PPAI001987-RA">
    <property type="protein sequence ID" value="PPAI001987-PA"/>
    <property type="gene ID" value="PPAI001987"/>
</dbReference>
<organism evidence="10 11">
    <name type="scientific">Phlebotomus papatasi</name>
    <name type="common">Sandfly</name>
    <dbReference type="NCBI Taxonomy" id="29031"/>
    <lineage>
        <taxon>Eukaryota</taxon>
        <taxon>Metazoa</taxon>
        <taxon>Ecdysozoa</taxon>
        <taxon>Arthropoda</taxon>
        <taxon>Hexapoda</taxon>
        <taxon>Insecta</taxon>
        <taxon>Pterygota</taxon>
        <taxon>Neoptera</taxon>
        <taxon>Endopterygota</taxon>
        <taxon>Diptera</taxon>
        <taxon>Nematocera</taxon>
        <taxon>Psychodoidea</taxon>
        <taxon>Psychodidae</taxon>
        <taxon>Phlebotomus</taxon>
        <taxon>Phlebotomus</taxon>
    </lineage>
</organism>
<dbReference type="InterPro" id="IPR002652">
    <property type="entry name" value="Importin-a_IBB"/>
</dbReference>
<evidence type="ECO:0000256" key="6">
    <source>
        <dbReference type="ARBA" id="ARBA00022927"/>
    </source>
</evidence>
<dbReference type="Pfam" id="PF09816">
    <property type="entry name" value="EAF"/>
    <property type="match status" value="1"/>
</dbReference>
<dbReference type="InterPro" id="IPR036975">
    <property type="entry name" value="Importin-a_IBB_sf"/>
</dbReference>
<dbReference type="GO" id="GO:0061608">
    <property type="term" value="F:nuclear import signal receptor activity"/>
    <property type="evidence" value="ECO:0007669"/>
    <property type="project" value="InterPro"/>
</dbReference>
<dbReference type="GO" id="GO:0006606">
    <property type="term" value="P:protein import into nucleus"/>
    <property type="evidence" value="ECO:0007669"/>
    <property type="project" value="InterPro"/>
</dbReference>
<dbReference type="PROSITE" id="PS51214">
    <property type="entry name" value="IBB"/>
    <property type="match status" value="1"/>
</dbReference>
<keyword evidence="11" id="KW-1185">Reference proteome</keyword>
<dbReference type="InterPro" id="IPR016024">
    <property type="entry name" value="ARM-type_fold"/>
</dbReference>
<evidence type="ECO:0000256" key="4">
    <source>
        <dbReference type="ARBA" id="ARBA00020768"/>
    </source>
</evidence>
<reference evidence="10" key="1">
    <citation type="submission" date="2022-08" db="UniProtKB">
        <authorList>
            <consortium name="EnsemblMetazoa"/>
        </authorList>
    </citation>
    <scope>IDENTIFICATION</scope>
    <source>
        <strain evidence="10">Israel</strain>
    </source>
</reference>
<dbReference type="InterPro" id="IPR011989">
    <property type="entry name" value="ARM-like"/>
</dbReference>
<name>A0A1B0D3R4_PHLPP</name>
<feature type="compositionally biased region" description="Low complexity" evidence="9">
    <location>
        <begin position="257"/>
        <end position="280"/>
    </location>
</feature>
<dbReference type="PROSITE" id="PS50176">
    <property type="entry name" value="ARM_REPEAT"/>
    <property type="match status" value="2"/>
</dbReference>
<keyword evidence="5" id="KW-0813">Transport</keyword>
<dbReference type="SUPFAM" id="SSF48371">
    <property type="entry name" value="ARM repeat"/>
    <property type="match status" value="1"/>
</dbReference>
<keyword evidence="6" id="KW-0653">Protein transport</keyword>
<feature type="region of interest" description="Disordered" evidence="9">
    <location>
        <begin position="231"/>
        <end position="293"/>
    </location>
</feature>
<dbReference type="Pfam" id="PF16953">
    <property type="entry name" value="PRORP"/>
    <property type="match status" value="1"/>
</dbReference>
<dbReference type="SMART" id="SM00185">
    <property type="entry name" value="ARM"/>
    <property type="match status" value="5"/>
</dbReference>
<dbReference type="InterPro" id="IPR019194">
    <property type="entry name" value="Tscrpt_elong_fac_Eaf_N"/>
</dbReference>
<evidence type="ECO:0000256" key="9">
    <source>
        <dbReference type="SAM" id="MobiDB-lite"/>
    </source>
</evidence>
<dbReference type="CDD" id="cd18718">
    <property type="entry name" value="PIN_PRORP"/>
    <property type="match status" value="1"/>
</dbReference>
<dbReference type="Pfam" id="PF00514">
    <property type="entry name" value="Arm"/>
    <property type="match status" value="4"/>
</dbReference>
<dbReference type="Gene3D" id="3.40.50.11980">
    <property type="match status" value="1"/>
</dbReference>
<dbReference type="VEuPathDB" id="VectorBase:PPAPM1_007877"/>
<evidence type="ECO:0000256" key="3">
    <source>
        <dbReference type="ARBA" id="ARBA00010394"/>
    </source>
</evidence>
<dbReference type="VEuPathDB" id="VectorBase:PPAI001987"/>
<dbReference type="InterPro" id="IPR011990">
    <property type="entry name" value="TPR-like_helical_dom_sf"/>
</dbReference>
<protein>
    <recommendedName>
        <fullName evidence="7">Mitochondrial ribonuclease P catalytic subunit</fullName>
    </recommendedName>
    <alternativeName>
        <fullName evidence="8">Mitochondrial ribonuclease P protein 3</fullName>
    </alternativeName>
    <alternativeName>
        <fullName evidence="4">Protein unc-45 homolog B</fullName>
    </alternativeName>
</protein>
<dbReference type="InterPro" id="IPR000225">
    <property type="entry name" value="Armadillo"/>
</dbReference>
<evidence type="ECO:0000256" key="8">
    <source>
        <dbReference type="ARBA" id="ARBA00044559"/>
    </source>
</evidence>
<evidence type="ECO:0000256" key="5">
    <source>
        <dbReference type="ARBA" id="ARBA00022448"/>
    </source>
</evidence>